<dbReference type="SUPFAM" id="SSF56529">
    <property type="entry name" value="FAH"/>
    <property type="match status" value="1"/>
</dbReference>
<comment type="caution">
    <text evidence="3">The sequence shown here is derived from an EMBL/GenBank/DDBJ whole genome shotgun (WGS) entry which is preliminary data.</text>
</comment>
<sequence length="212" mass="22451">MNTVIVGDGIATPSKIVCVGRNYARHIEELGNAVPDSPVIFLKPNSAIGGELRASLQGEPLHYEGEIAFMVTGGRLAAVGFGLDLTRRELQSSLKSRGLPWERAKAFDGAALFSPFMPLSVAIESLEVQLCIDGTERQRGQASLMLYSPAIILETLSSFMTLEDGDIIMTGTPEGVGPVTPGADFHGRILADGVVQAEGRWRALVGSGPDGT</sequence>
<accession>A0A4R2KUV7</accession>
<dbReference type="Pfam" id="PF01557">
    <property type="entry name" value="FAA_hydrolase"/>
    <property type="match status" value="1"/>
</dbReference>
<dbReference type="AlphaFoldDB" id="A0A4R2KUV7"/>
<dbReference type="EMBL" id="SLWX01000004">
    <property type="protein sequence ID" value="TCO76692.1"/>
    <property type="molecule type" value="Genomic_DNA"/>
</dbReference>
<reference evidence="3 4" key="1">
    <citation type="submission" date="2019-03" db="EMBL/GenBank/DDBJ databases">
        <title>Genomic Encyclopedia of Type Strains, Phase IV (KMG-IV): sequencing the most valuable type-strain genomes for metagenomic binning, comparative biology and taxonomic classification.</title>
        <authorList>
            <person name="Goeker M."/>
        </authorList>
    </citation>
    <scope>NUCLEOTIDE SEQUENCE [LARGE SCALE GENOMIC DNA]</scope>
    <source>
        <strain evidence="3 4">DSM 23344</strain>
    </source>
</reference>
<keyword evidence="1" id="KW-0479">Metal-binding</keyword>
<feature type="domain" description="Fumarylacetoacetase-like C-terminal" evidence="2">
    <location>
        <begin position="15"/>
        <end position="184"/>
    </location>
</feature>
<dbReference type="GO" id="GO:0018773">
    <property type="term" value="F:acetylpyruvate hydrolase activity"/>
    <property type="evidence" value="ECO:0007669"/>
    <property type="project" value="TreeGrafter"/>
</dbReference>
<organism evidence="3 4">
    <name type="scientific">Chromatocurvus halotolerans</name>
    <dbReference type="NCBI Taxonomy" id="1132028"/>
    <lineage>
        <taxon>Bacteria</taxon>
        <taxon>Pseudomonadati</taxon>
        <taxon>Pseudomonadota</taxon>
        <taxon>Gammaproteobacteria</taxon>
        <taxon>Cellvibrionales</taxon>
        <taxon>Halieaceae</taxon>
        <taxon>Chromatocurvus</taxon>
    </lineage>
</organism>
<dbReference type="RefSeq" id="WP_117314980.1">
    <property type="nucleotide sequence ID" value="NZ_QQSW01000002.1"/>
</dbReference>
<gene>
    <name evidence="3" type="ORF">EV688_104146</name>
</gene>
<dbReference type="OrthoDB" id="9805307at2"/>
<name>A0A4R2KUV7_9GAMM</name>
<evidence type="ECO:0000256" key="1">
    <source>
        <dbReference type="ARBA" id="ARBA00022723"/>
    </source>
</evidence>
<evidence type="ECO:0000259" key="2">
    <source>
        <dbReference type="Pfam" id="PF01557"/>
    </source>
</evidence>
<evidence type="ECO:0000313" key="4">
    <source>
        <dbReference type="Proteomes" id="UP000294980"/>
    </source>
</evidence>
<dbReference type="InterPro" id="IPR011234">
    <property type="entry name" value="Fumarylacetoacetase-like_C"/>
</dbReference>
<evidence type="ECO:0000313" key="3">
    <source>
        <dbReference type="EMBL" id="TCO76692.1"/>
    </source>
</evidence>
<keyword evidence="4" id="KW-1185">Reference proteome</keyword>
<dbReference type="PANTHER" id="PTHR11820">
    <property type="entry name" value="ACYLPYRUVASE"/>
    <property type="match status" value="1"/>
</dbReference>
<proteinExistence type="predicted"/>
<dbReference type="PANTHER" id="PTHR11820:SF7">
    <property type="entry name" value="ACYLPYRUVASE FAHD1, MITOCHONDRIAL"/>
    <property type="match status" value="1"/>
</dbReference>
<dbReference type="InterPro" id="IPR036663">
    <property type="entry name" value="Fumarylacetoacetase_C_sf"/>
</dbReference>
<dbReference type="Gene3D" id="3.90.850.10">
    <property type="entry name" value="Fumarylacetoacetase-like, C-terminal domain"/>
    <property type="match status" value="1"/>
</dbReference>
<protein>
    <submittedName>
        <fullName evidence="3">2-keto-4-pentenoate hydratase/2-oxohepta-3-ene-1,7-dioic acid hydratase in catechol pathway</fullName>
    </submittedName>
</protein>
<dbReference type="Proteomes" id="UP000294980">
    <property type="component" value="Unassembled WGS sequence"/>
</dbReference>
<dbReference type="GO" id="GO:0046872">
    <property type="term" value="F:metal ion binding"/>
    <property type="evidence" value="ECO:0007669"/>
    <property type="project" value="UniProtKB-KW"/>
</dbReference>